<gene>
    <name evidence="14" type="ORF">CTHT_0052400</name>
</gene>
<feature type="region of interest" description="Disordered" evidence="10">
    <location>
        <begin position="768"/>
        <end position="801"/>
    </location>
</feature>
<comment type="caution">
    <text evidence="9">Lacks conserved residue(s) required for the propagation of feature annotation.</text>
</comment>
<feature type="compositionally biased region" description="Polar residues" evidence="10">
    <location>
        <begin position="912"/>
        <end position="925"/>
    </location>
</feature>
<keyword evidence="7" id="KW-1015">Disulfide bond</keyword>
<evidence type="ECO:0000256" key="12">
    <source>
        <dbReference type="SAM" id="SignalP"/>
    </source>
</evidence>
<feature type="domain" description="CFEM" evidence="13">
    <location>
        <begin position="15"/>
        <end position="141"/>
    </location>
</feature>
<accession>G0SDN4</accession>
<reference evidence="14 15" key="1">
    <citation type="journal article" date="2011" name="Cell">
        <title>Insight into structure and assembly of the nuclear pore complex by utilizing the genome of a eukaryotic thermophile.</title>
        <authorList>
            <person name="Amlacher S."/>
            <person name="Sarges P."/>
            <person name="Flemming D."/>
            <person name="van Noort V."/>
            <person name="Kunze R."/>
            <person name="Devos D.P."/>
            <person name="Arumugam M."/>
            <person name="Bork P."/>
            <person name="Hurt E."/>
        </authorList>
    </citation>
    <scope>NUCLEOTIDE SEQUENCE [LARGE SCALE GENOMIC DNA]</scope>
    <source>
        <strain evidence="15">DSM 1495 / CBS 144.50 / IMI 039719</strain>
    </source>
</reference>
<evidence type="ECO:0000256" key="1">
    <source>
        <dbReference type="ARBA" id="ARBA00004589"/>
    </source>
</evidence>
<protein>
    <recommendedName>
        <fullName evidence="13">CFEM domain-containing protein</fullName>
    </recommendedName>
</protein>
<keyword evidence="11" id="KW-0472">Membrane</keyword>
<feature type="region of interest" description="Disordered" evidence="10">
    <location>
        <begin position="452"/>
        <end position="664"/>
    </location>
</feature>
<keyword evidence="6 12" id="KW-0732">Signal</keyword>
<feature type="region of interest" description="Disordered" evidence="10">
    <location>
        <begin position="166"/>
        <end position="213"/>
    </location>
</feature>
<feature type="compositionally biased region" description="Low complexity" evidence="10">
    <location>
        <begin position="935"/>
        <end position="950"/>
    </location>
</feature>
<dbReference type="GeneID" id="18259278"/>
<proteinExistence type="inferred from homology"/>
<sequence length="1002" mass="107635">MSHWRMASWFFLLCLAIWTVTPAVAIATNTDIPDEVVDSIPTCARACFRSYISDNFNADGCGNTLSLSCLCRQRAQSGYTVGEAAVSCIVGETKFGACKGQDTESATKAAYRMCAGVTNAASPTRGTIAATLLSTGTVSSTLPTIIASSITTGTITLSRTTSLSTTTTSAITQETSSTATQSSAASSSEPTWATLPPSDGTEENEEEESSNSSKLSSKQVVGIVFGCVAVVIFGILMVLLARCVRQKRMGDLEAAYNTGFAKLRESVSMKRKISTSTTPNLPPLEISSPIPRIRTPRNTDNSLPWHTNAGLGVATISSNPVPKPPSATNSHSGSPAPATTIQAVSATAATGEEDARKIPQIMLSSATSSPSIKERRQSPPKPTLTINIPKVSTSNPAMRIPDNKRESVVTEFAEDGEDLPPGTPIWRPPVTDPQSATTFYFADKAGNWVLRHTSNRQKMENNDDRSRRPPVPRKNTSPKAGASQRPLVGLPGQNQPTEMGSTNVHQDFSPPSAAPSPLRVPSKLGKGKLGSPIAFKDQRRKTTLSSPDPSLRLSQTAETLESPPPVNNSSNNNGLGLMGEGRSLTRGESQQRPRAARRVSESSATSIESAAAEDIVGDGRQDGQGLSPVVEAESPKTPISPGKSPVKYPKIPKPSNNGVASGQDFTPAVKQYSWTAWNPSKHPNAIGNGVLLKHRRNLSSAKPDDSSNWPWNAPEPGPACSRKTSHQWMASRDNKKQWQNHSTLEQQYWEHQRQIGNPASYWNQETHSTRRYDGPEQRQPTPPRQQRDRTPPPPQQDQQQPFYRPYQSYHYSSETQHHDKLQHQLQRFPVRPAQLPTPAPTPQMSMASSPALSSIKLRERDITPNTMTTAISTSPRATPSPKASTAQTSPAASSLLAKRRGAEKAAALTLYSNGGRNSSSESVTGKRTKWVKEGSSPSSQKQPSSAPAISLLSGGGATESVMVVSPLSEPDHGLYGPVPITPGWVPELTPTRRGDDLVLDVK</sequence>
<evidence type="ECO:0000256" key="10">
    <source>
        <dbReference type="SAM" id="MobiDB-lite"/>
    </source>
</evidence>
<feature type="compositionally biased region" description="Low complexity" evidence="10">
    <location>
        <begin position="601"/>
        <end position="613"/>
    </location>
</feature>
<feature type="region of interest" description="Disordered" evidence="10">
    <location>
        <begin position="361"/>
        <end position="385"/>
    </location>
</feature>
<evidence type="ECO:0000259" key="13">
    <source>
        <dbReference type="PROSITE" id="PS52012"/>
    </source>
</evidence>
<keyword evidence="15" id="KW-1185">Reference proteome</keyword>
<feature type="compositionally biased region" description="Polar residues" evidence="10">
    <location>
        <begin position="362"/>
        <end position="371"/>
    </location>
</feature>
<feature type="region of interest" description="Disordered" evidence="10">
    <location>
        <begin position="912"/>
        <end position="953"/>
    </location>
</feature>
<feature type="region of interest" description="Disordered" evidence="10">
    <location>
        <begin position="698"/>
        <end position="739"/>
    </location>
</feature>
<dbReference type="HOGENOM" id="CLU_003716_0_0_1"/>
<comment type="similarity">
    <text evidence="3">Belongs to the RBT5 family.</text>
</comment>
<keyword evidence="8" id="KW-0449">Lipoprotein</keyword>
<feature type="compositionally biased region" description="Low complexity" evidence="10">
    <location>
        <begin position="877"/>
        <end position="894"/>
    </location>
</feature>
<name>G0SDN4_CHATD</name>
<feature type="compositionally biased region" description="Acidic residues" evidence="10">
    <location>
        <begin position="200"/>
        <end position="209"/>
    </location>
</feature>
<feature type="compositionally biased region" description="Polar residues" evidence="10">
    <location>
        <begin position="492"/>
        <end position="506"/>
    </location>
</feature>
<keyword evidence="5" id="KW-0336">GPI-anchor</keyword>
<evidence type="ECO:0000256" key="11">
    <source>
        <dbReference type="SAM" id="Phobius"/>
    </source>
</evidence>
<evidence type="ECO:0000256" key="2">
    <source>
        <dbReference type="ARBA" id="ARBA00004613"/>
    </source>
</evidence>
<keyword evidence="11" id="KW-1133">Transmembrane helix</keyword>
<dbReference type="GO" id="GO:0005576">
    <property type="term" value="C:extracellular region"/>
    <property type="evidence" value="ECO:0007669"/>
    <property type="project" value="UniProtKB-SubCell"/>
</dbReference>
<feature type="transmembrane region" description="Helical" evidence="11">
    <location>
        <begin position="220"/>
        <end position="241"/>
    </location>
</feature>
<feature type="region of interest" description="Disordered" evidence="10">
    <location>
        <begin position="272"/>
        <end position="302"/>
    </location>
</feature>
<organism evidence="15">
    <name type="scientific">Chaetomium thermophilum (strain DSM 1495 / CBS 144.50 / IMI 039719)</name>
    <name type="common">Thermochaetoides thermophila</name>
    <dbReference type="NCBI Taxonomy" id="759272"/>
    <lineage>
        <taxon>Eukaryota</taxon>
        <taxon>Fungi</taxon>
        <taxon>Dikarya</taxon>
        <taxon>Ascomycota</taxon>
        <taxon>Pezizomycotina</taxon>
        <taxon>Sordariomycetes</taxon>
        <taxon>Sordariomycetidae</taxon>
        <taxon>Sordariales</taxon>
        <taxon>Chaetomiaceae</taxon>
        <taxon>Thermochaetoides</taxon>
    </lineage>
</organism>
<dbReference type="OMA" id="WRPSAIG"/>
<feature type="compositionally biased region" description="Low complexity" evidence="10">
    <location>
        <begin position="166"/>
        <end position="188"/>
    </location>
</feature>
<feature type="region of interest" description="Disordered" evidence="10">
    <location>
        <begin position="832"/>
        <end position="898"/>
    </location>
</feature>
<evidence type="ECO:0000256" key="6">
    <source>
        <dbReference type="ARBA" id="ARBA00022729"/>
    </source>
</evidence>
<keyword evidence="5" id="KW-0325">Glycoprotein</keyword>
<keyword evidence="4" id="KW-0964">Secreted</keyword>
<evidence type="ECO:0000313" key="14">
    <source>
        <dbReference type="EMBL" id="EGS18635.1"/>
    </source>
</evidence>
<feature type="compositionally biased region" description="Basic and acidic residues" evidence="10">
    <location>
        <begin position="457"/>
        <end position="467"/>
    </location>
</feature>
<evidence type="ECO:0000256" key="3">
    <source>
        <dbReference type="ARBA" id="ARBA00010031"/>
    </source>
</evidence>
<dbReference type="eggNOG" id="ENOG502S2Z9">
    <property type="taxonomic scope" value="Eukaryota"/>
</dbReference>
<dbReference type="InterPro" id="IPR008427">
    <property type="entry name" value="Extracellular_membr_CFEM_dom"/>
</dbReference>
<evidence type="ECO:0000256" key="8">
    <source>
        <dbReference type="ARBA" id="ARBA00023288"/>
    </source>
</evidence>
<evidence type="ECO:0000256" key="7">
    <source>
        <dbReference type="ARBA" id="ARBA00023157"/>
    </source>
</evidence>
<dbReference type="RefSeq" id="XP_006695580.1">
    <property type="nucleotide sequence ID" value="XM_006695517.1"/>
</dbReference>
<feature type="compositionally biased region" description="Polar residues" evidence="10">
    <location>
        <begin position="654"/>
        <end position="664"/>
    </location>
</feature>
<evidence type="ECO:0000256" key="9">
    <source>
        <dbReference type="PROSITE-ProRule" id="PRU01356"/>
    </source>
</evidence>
<comment type="subcellular location">
    <subcellularLocation>
        <location evidence="1">Membrane</location>
        <topology evidence="1">Lipid-anchor</topology>
        <topology evidence="1">GPI-anchor</topology>
    </subcellularLocation>
    <subcellularLocation>
        <location evidence="2">Secreted</location>
    </subcellularLocation>
</comment>
<dbReference type="PROSITE" id="PS52012">
    <property type="entry name" value="CFEM"/>
    <property type="match status" value="1"/>
</dbReference>
<evidence type="ECO:0000256" key="4">
    <source>
        <dbReference type="ARBA" id="ARBA00022525"/>
    </source>
</evidence>
<evidence type="ECO:0000313" key="15">
    <source>
        <dbReference type="Proteomes" id="UP000008066"/>
    </source>
</evidence>
<keyword evidence="11" id="KW-0812">Transmembrane</keyword>
<dbReference type="KEGG" id="cthr:CTHT_0052400"/>
<dbReference type="Proteomes" id="UP000008066">
    <property type="component" value="Unassembled WGS sequence"/>
</dbReference>
<evidence type="ECO:0000256" key="5">
    <source>
        <dbReference type="ARBA" id="ARBA00022622"/>
    </source>
</evidence>
<dbReference type="GO" id="GO:0098552">
    <property type="term" value="C:side of membrane"/>
    <property type="evidence" value="ECO:0007669"/>
    <property type="project" value="UniProtKB-KW"/>
</dbReference>
<dbReference type="EMBL" id="GL988045">
    <property type="protein sequence ID" value="EGS18635.1"/>
    <property type="molecule type" value="Genomic_DNA"/>
</dbReference>
<feature type="chain" id="PRO_5003409079" description="CFEM domain-containing protein" evidence="12">
    <location>
        <begin position="26"/>
        <end position="1002"/>
    </location>
</feature>
<feature type="compositionally biased region" description="Polar residues" evidence="10">
    <location>
        <begin position="863"/>
        <end position="876"/>
    </location>
</feature>
<dbReference type="AlphaFoldDB" id="G0SDN4"/>
<dbReference type="OrthoDB" id="3946741at2759"/>
<feature type="compositionally biased region" description="Polar residues" evidence="10">
    <location>
        <begin position="543"/>
        <end position="559"/>
    </location>
</feature>
<feature type="signal peptide" evidence="12">
    <location>
        <begin position="1"/>
        <end position="25"/>
    </location>
</feature>
<feature type="region of interest" description="Disordered" evidence="10">
    <location>
        <begin position="316"/>
        <end position="338"/>
    </location>
</feature>